<dbReference type="AlphaFoldDB" id="A0A2T6KAB9"/>
<sequence>MSFANGKYDQATEENLVHSGSQFVPKGIAMHYTVTDTLRNAINALNGRRLSYTFLIDRDGTVVQTRKPDIHAAHAGRSHWKAQSGLQNTSSLNRQSIAISFVSRGYFGHLVNGFAYDTDAHGNIVNDEYPASEVKRAPSLYDPGWQPIWHRYTDAQITAAERLVNSLAREYPSIEEIYGHDDISISGKSDTGPLFPMQRFREQFNLEGGLGFRTTIQSPDGIAELRRGPSSRHTSLGQLHNGDTVFVRAFAYTYRNSSALAVDRPKRRYLTGWASVDTDGGNTHAGFVYAGLFANTPLINQLANRL</sequence>
<dbReference type="PANTHER" id="PTHR30417">
    <property type="entry name" value="N-ACETYLMURAMOYL-L-ALANINE AMIDASE AMID"/>
    <property type="match status" value="1"/>
</dbReference>
<dbReference type="RefSeq" id="WP_108387574.1">
    <property type="nucleotide sequence ID" value="NZ_QBUD01000012.1"/>
</dbReference>
<dbReference type="GO" id="GO:0009253">
    <property type="term" value="P:peptidoglycan catabolic process"/>
    <property type="evidence" value="ECO:0007669"/>
    <property type="project" value="InterPro"/>
</dbReference>
<evidence type="ECO:0000256" key="3">
    <source>
        <dbReference type="ARBA" id="ARBA00022801"/>
    </source>
</evidence>
<dbReference type="SUPFAM" id="SSF55846">
    <property type="entry name" value="N-acetylmuramoyl-L-alanine amidase-like"/>
    <property type="match status" value="1"/>
</dbReference>
<evidence type="ECO:0000259" key="5">
    <source>
        <dbReference type="SMART" id="SM00644"/>
    </source>
</evidence>
<dbReference type="GO" id="GO:0009254">
    <property type="term" value="P:peptidoglycan turnover"/>
    <property type="evidence" value="ECO:0007669"/>
    <property type="project" value="TreeGrafter"/>
</dbReference>
<evidence type="ECO:0000256" key="4">
    <source>
        <dbReference type="ARBA" id="ARBA00023316"/>
    </source>
</evidence>
<evidence type="ECO:0000256" key="1">
    <source>
        <dbReference type="ARBA" id="ARBA00001561"/>
    </source>
</evidence>
<reference evidence="6 7" key="1">
    <citation type="submission" date="2018-04" db="EMBL/GenBank/DDBJ databases">
        <title>Genomic Encyclopedia of Archaeal and Bacterial Type Strains, Phase II (KMG-II): from individual species to whole genera.</title>
        <authorList>
            <person name="Goeker M."/>
        </authorList>
    </citation>
    <scope>NUCLEOTIDE SEQUENCE [LARGE SCALE GENOMIC DNA]</scope>
    <source>
        <strain evidence="6 7">DSM 29955</strain>
    </source>
</reference>
<dbReference type="GO" id="GO:0008745">
    <property type="term" value="F:N-acetylmuramoyl-L-alanine amidase activity"/>
    <property type="evidence" value="ECO:0007669"/>
    <property type="project" value="UniProtKB-EC"/>
</dbReference>
<gene>
    <name evidence="6" type="ORF">C8N45_11216</name>
</gene>
<protein>
    <recommendedName>
        <fullName evidence="2">N-acetylmuramoyl-L-alanine amidase</fullName>
        <ecNumber evidence="2">3.5.1.28</ecNumber>
    </recommendedName>
</protein>
<dbReference type="InterPro" id="IPR036505">
    <property type="entry name" value="Amidase/PGRP_sf"/>
</dbReference>
<dbReference type="InterPro" id="IPR051206">
    <property type="entry name" value="NAMLAA_amidase_2"/>
</dbReference>
<comment type="caution">
    <text evidence="6">The sequence shown here is derived from an EMBL/GenBank/DDBJ whole genome shotgun (WGS) entry which is preliminary data.</text>
</comment>
<accession>A0A2T6KAB9</accession>
<evidence type="ECO:0000313" key="6">
    <source>
        <dbReference type="EMBL" id="PUB11773.1"/>
    </source>
</evidence>
<dbReference type="Pfam" id="PF01510">
    <property type="entry name" value="Amidase_2"/>
    <property type="match status" value="1"/>
</dbReference>
<dbReference type="Gene3D" id="3.40.80.10">
    <property type="entry name" value="Peptidoglycan recognition protein-like"/>
    <property type="match status" value="1"/>
</dbReference>
<dbReference type="EMBL" id="QBUD01000012">
    <property type="protein sequence ID" value="PUB11773.1"/>
    <property type="molecule type" value="Genomic_DNA"/>
</dbReference>
<comment type="catalytic activity">
    <reaction evidence="1">
        <text>Hydrolyzes the link between N-acetylmuramoyl residues and L-amino acid residues in certain cell-wall glycopeptides.</text>
        <dbReference type="EC" id="3.5.1.28"/>
    </reaction>
</comment>
<keyword evidence="4" id="KW-0961">Cell wall biogenesis/degradation</keyword>
<dbReference type="OrthoDB" id="9794842at2"/>
<dbReference type="EC" id="3.5.1.28" evidence="2"/>
<name>A0A2T6KAB9_9RHOB</name>
<keyword evidence="3" id="KW-0378">Hydrolase</keyword>
<dbReference type="InterPro" id="IPR002502">
    <property type="entry name" value="Amidase_domain"/>
</dbReference>
<feature type="domain" description="N-acetylmuramoyl-L-alanine amidase" evidence="5">
    <location>
        <begin position="11"/>
        <end position="192"/>
    </location>
</feature>
<keyword evidence="7" id="KW-1185">Reference proteome</keyword>
<evidence type="ECO:0000313" key="7">
    <source>
        <dbReference type="Proteomes" id="UP000244523"/>
    </source>
</evidence>
<proteinExistence type="predicted"/>
<dbReference type="GO" id="GO:0071555">
    <property type="term" value="P:cell wall organization"/>
    <property type="evidence" value="ECO:0007669"/>
    <property type="project" value="UniProtKB-KW"/>
</dbReference>
<dbReference type="PANTHER" id="PTHR30417:SF1">
    <property type="entry name" value="N-ACETYLMURAMOYL-L-ALANINE AMIDASE AMID"/>
    <property type="match status" value="1"/>
</dbReference>
<organism evidence="6 7">
    <name type="scientific">Yoonia sediminilitoris</name>
    <dbReference type="NCBI Taxonomy" id="1286148"/>
    <lineage>
        <taxon>Bacteria</taxon>
        <taxon>Pseudomonadati</taxon>
        <taxon>Pseudomonadota</taxon>
        <taxon>Alphaproteobacteria</taxon>
        <taxon>Rhodobacterales</taxon>
        <taxon>Paracoccaceae</taxon>
        <taxon>Yoonia</taxon>
    </lineage>
</organism>
<dbReference type="Proteomes" id="UP000244523">
    <property type="component" value="Unassembled WGS sequence"/>
</dbReference>
<dbReference type="SMART" id="SM00644">
    <property type="entry name" value="Ami_2"/>
    <property type="match status" value="1"/>
</dbReference>
<dbReference type="CDD" id="cd06583">
    <property type="entry name" value="PGRP"/>
    <property type="match status" value="1"/>
</dbReference>
<evidence type="ECO:0000256" key="2">
    <source>
        <dbReference type="ARBA" id="ARBA00011901"/>
    </source>
</evidence>